<comment type="subcellular location">
    <subcellularLocation>
        <location evidence="1 8">Cell outer membrane</location>
        <topology evidence="1 8">Multi-pass membrane protein</topology>
    </subcellularLocation>
</comment>
<evidence type="ECO:0000313" key="13">
    <source>
        <dbReference type="Proteomes" id="UP000445000"/>
    </source>
</evidence>
<evidence type="ECO:0000256" key="4">
    <source>
        <dbReference type="ARBA" id="ARBA00022692"/>
    </source>
</evidence>
<dbReference type="InterPro" id="IPR000531">
    <property type="entry name" value="Beta-barrel_TonB"/>
</dbReference>
<dbReference type="InterPro" id="IPR036942">
    <property type="entry name" value="Beta-barrel_TonB_sf"/>
</dbReference>
<keyword evidence="7 8" id="KW-0998">Cell outer membrane</keyword>
<gene>
    <name evidence="12" type="primary">btuB_11</name>
    <name evidence="12" type="ORF">GCM10011487_22260</name>
</gene>
<reference evidence="13" key="1">
    <citation type="submission" date="2020-01" db="EMBL/GenBank/DDBJ databases">
        <title>'Steroidobacter agaridevorans' sp. nov., agar-degrading bacteria isolated from rhizosphere soils.</title>
        <authorList>
            <person name="Ikenaga M."/>
            <person name="Kataoka M."/>
            <person name="Murouchi A."/>
            <person name="Katsuragi S."/>
            <person name="Sakai M."/>
        </authorList>
    </citation>
    <scope>NUCLEOTIDE SEQUENCE [LARGE SCALE GENOMIC DNA]</scope>
    <source>
        <strain evidence="13">YU21-B</strain>
    </source>
</reference>
<keyword evidence="2 8" id="KW-0813">Transport</keyword>
<keyword evidence="13" id="KW-1185">Reference proteome</keyword>
<evidence type="ECO:0000259" key="11">
    <source>
        <dbReference type="Pfam" id="PF07715"/>
    </source>
</evidence>
<keyword evidence="6 8" id="KW-0472">Membrane</keyword>
<dbReference type="Proteomes" id="UP000445000">
    <property type="component" value="Unassembled WGS sequence"/>
</dbReference>
<feature type="domain" description="TonB-dependent receptor-like beta-barrel" evidence="10">
    <location>
        <begin position="350"/>
        <end position="899"/>
    </location>
</feature>
<dbReference type="AlphaFoldDB" id="A0A829YC42"/>
<evidence type="ECO:0000256" key="2">
    <source>
        <dbReference type="ARBA" id="ARBA00022448"/>
    </source>
</evidence>
<dbReference type="InterPro" id="IPR012910">
    <property type="entry name" value="Plug_dom"/>
</dbReference>
<proteinExistence type="inferred from homology"/>
<evidence type="ECO:0000256" key="1">
    <source>
        <dbReference type="ARBA" id="ARBA00004571"/>
    </source>
</evidence>
<dbReference type="Gene3D" id="2.40.170.20">
    <property type="entry name" value="TonB-dependent receptor, beta-barrel domain"/>
    <property type="match status" value="1"/>
</dbReference>
<dbReference type="Pfam" id="PF00593">
    <property type="entry name" value="TonB_dep_Rec_b-barrel"/>
    <property type="match status" value="1"/>
</dbReference>
<evidence type="ECO:0000256" key="8">
    <source>
        <dbReference type="PROSITE-ProRule" id="PRU01360"/>
    </source>
</evidence>
<comment type="caution">
    <text evidence="12">The sequence shown here is derived from an EMBL/GenBank/DDBJ whole genome shotgun (WGS) entry which is preliminary data.</text>
</comment>
<dbReference type="GO" id="GO:0009279">
    <property type="term" value="C:cell outer membrane"/>
    <property type="evidence" value="ECO:0007669"/>
    <property type="project" value="UniProtKB-SubCell"/>
</dbReference>
<evidence type="ECO:0000259" key="10">
    <source>
        <dbReference type="Pfam" id="PF00593"/>
    </source>
</evidence>
<dbReference type="PANTHER" id="PTHR47234">
    <property type="match status" value="1"/>
</dbReference>
<feature type="domain" description="TonB-dependent receptor plug" evidence="11">
    <location>
        <begin position="42"/>
        <end position="143"/>
    </location>
</feature>
<keyword evidence="5 9" id="KW-0798">TonB box</keyword>
<evidence type="ECO:0000313" key="12">
    <source>
        <dbReference type="EMBL" id="GFE80226.1"/>
    </source>
</evidence>
<comment type="similarity">
    <text evidence="8 9">Belongs to the TonB-dependent receptor family.</text>
</comment>
<evidence type="ECO:0000256" key="9">
    <source>
        <dbReference type="RuleBase" id="RU003357"/>
    </source>
</evidence>
<protein>
    <submittedName>
        <fullName evidence="12">TonB-dependent receptor</fullName>
    </submittedName>
</protein>
<dbReference type="InterPro" id="IPR037066">
    <property type="entry name" value="Plug_dom_sf"/>
</dbReference>
<dbReference type="Gene3D" id="2.170.130.10">
    <property type="entry name" value="TonB-dependent receptor, plug domain"/>
    <property type="match status" value="1"/>
</dbReference>
<keyword evidence="3 8" id="KW-1134">Transmembrane beta strand</keyword>
<organism evidence="12 13">
    <name type="scientific">Steroidobacter agaridevorans</name>
    <dbReference type="NCBI Taxonomy" id="2695856"/>
    <lineage>
        <taxon>Bacteria</taxon>
        <taxon>Pseudomonadati</taxon>
        <taxon>Pseudomonadota</taxon>
        <taxon>Gammaproteobacteria</taxon>
        <taxon>Steroidobacterales</taxon>
        <taxon>Steroidobacteraceae</taxon>
        <taxon>Steroidobacter</taxon>
    </lineage>
</organism>
<dbReference type="PANTHER" id="PTHR47234:SF3">
    <property type="entry name" value="SECRETIN_TONB SHORT N-TERMINAL DOMAIN-CONTAINING PROTEIN"/>
    <property type="match status" value="1"/>
</dbReference>
<accession>A0A829YC42</accession>
<dbReference type="EMBL" id="BLJN01000002">
    <property type="protein sequence ID" value="GFE80226.1"/>
    <property type="molecule type" value="Genomic_DNA"/>
</dbReference>
<dbReference type="InterPro" id="IPR039426">
    <property type="entry name" value="TonB-dep_rcpt-like"/>
</dbReference>
<keyword evidence="12" id="KW-0675">Receptor</keyword>
<evidence type="ECO:0000256" key="6">
    <source>
        <dbReference type="ARBA" id="ARBA00023136"/>
    </source>
</evidence>
<sequence>MPVHAQEEATEAEVVEAIVVTGSRIARPGLESAMPVSVTVMDEGFALGHVSAIETLKLDPAIGIGQDLASDVRGWDAGISAVNLRNLGTNRSLTLIDGQRRVSSSARSSAVDIGMIPAGMIDRVEVVSGGAAAIYGADAVTGAVNIITKRSIEGLHFSATGGVAERGDADKFLASLSTGGRFADDRGTFAIGGTYSSTSPLIYTDRFDSQDWVTYRANPANTGINDGIPDRVIAYHTRQLYFDYVPTYWLGGQRWMIEGDSIRTSNCDITYTPGQYAVCDGGDGRNLSDRDEKRIGMKSVALMGRADYDLADNLKLDAHVSYARQRTDGTYNYWRDDSRTTYFSGPVPGSRGASARLDNPWLPDALRDVMVANNLTSLYIDRAYGNFPEREVDHDRESTTFGPSLSGKLTDTLQWQAFWQYGRTKDNVTEANVPWKSHWIAARDAIADPVTGQAICRDAVARALGCVPFNIFGTEPATPEQIKWAMADRHELRINTQQIYGANITGELFPLPHGNASMAVGVEHREETLKTRDDPLALAGELVYGAGPTEHPELDASFRVTEAYGELIVPVVRDLPFAKRLEIEGAYRYSDYSTVGSTNAWKAGTFWSPLNGISFRGVRSRSVRTPNFGELYEAKVETLTGAYTDACSAALYYASDRRAANCAALGILTPVANSTGVGPVVVTGGNPDLEPETSNSLTVGVVLQPQFLHGFDLTLDYWDIDIENVITQFSYATLIQLCVDAPTIENPYCARVTRDPVSHLATRVESNQLNASRLYARGIDIGASYTRLLGPGRINISFKGSNLIEMVTETTPGIREGDIMRDGEWQNPRFRGTLRTEYEIDRFNVALTTRYISSAAFDLNVDSDEAYPRNRVPAKIYNDLSVQVDLWDNYEVGIGVENLFDVMPTYMPTIYQDNTVYGIVGRYFYATVRATF</sequence>
<dbReference type="PROSITE" id="PS52016">
    <property type="entry name" value="TONB_DEPENDENT_REC_3"/>
    <property type="match status" value="1"/>
</dbReference>
<evidence type="ECO:0000256" key="5">
    <source>
        <dbReference type="ARBA" id="ARBA00023077"/>
    </source>
</evidence>
<dbReference type="Pfam" id="PF07715">
    <property type="entry name" value="Plug"/>
    <property type="match status" value="1"/>
</dbReference>
<evidence type="ECO:0000256" key="3">
    <source>
        <dbReference type="ARBA" id="ARBA00022452"/>
    </source>
</evidence>
<name>A0A829YC42_9GAMM</name>
<keyword evidence="4 8" id="KW-0812">Transmembrane</keyword>
<evidence type="ECO:0000256" key="7">
    <source>
        <dbReference type="ARBA" id="ARBA00023237"/>
    </source>
</evidence>
<dbReference type="SUPFAM" id="SSF56935">
    <property type="entry name" value="Porins"/>
    <property type="match status" value="1"/>
</dbReference>